<evidence type="ECO:0000313" key="3">
    <source>
        <dbReference type="EMBL" id="MEJ8473255.1"/>
    </source>
</evidence>
<feature type="transmembrane region" description="Helical" evidence="1">
    <location>
        <begin position="387"/>
        <end position="404"/>
    </location>
</feature>
<proteinExistence type="predicted"/>
<dbReference type="EMBL" id="JBAKIA010000002">
    <property type="protein sequence ID" value="MEJ8473255.1"/>
    <property type="molecule type" value="Genomic_DNA"/>
</dbReference>
<dbReference type="RefSeq" id="WP_340272816.1">
    <property type="nucleotide sequence ID" value="NZ_JBAKIA010000002.1"/>
</dbReference>
<organism evidence="3 4">
    <name type="scientific">Roseibium algae</name>
    <dbReference type="NCBI Taxonomy" id="3123038"/>
    <lineage>
        <taxon>Bacteria</taxon>
        <taxon>Pseudomonadati</taxon>
        <taxon>Pseudomonadota</taxon>
        <taxon>Alphaproteobacteria</taxon>
        <taxon>Hyphomicrobiales</taxon>
        <taxon>Stappiaceae</taxon>
        <taxon>Roseibium</taxon>
    </lineage>
</organism>
<keyword evidence="1" id="KW-0812">Transmembrane</keyword>
<keyword evidence="1" id="KW-0472">Membrane</keyword>
<protein>
    <submittedName>
        <fullName evidence="3">DUF2157 domain-containing protein</fullName>
    </submittedName>
</protein>
<feature type="transmembrane region" description="Helical" evidence="1">
    <location>
        <begin position="105"/>
        <end position="125"/>
    </location>
</feature>
<accession>A0ABU8TGG8</accession>
<feature type="transmembrane region" description="Helical" evidence="1">
    <location>
        <begin position="46"/>
        <end position="68"/>
    </location>
</feature>
<feature type="transmembrane region" description="Helical" evidence="1">
    <location>
        <begin position="363"/>
        <end position="380"/>
    </location>
</feature>
<feature type="transmembrane region" description="Helical" evidence="1">
    <location>
        <begin position="273"/>
        <end position="295"/>
    </location>
</feature>
<feature type="domain" description="DUF2157" evidence="2">
    <location>
        <begin position="17"/>
        <end position="153"/>
    </location>
</feature>
<name>A0ABU8TGG8_9HYPH</name>
<sequence length="455" mass="47600">MFDLIYTKRLRQDVEIWAEKGWIPPEGAAKILASTNASDGHSRLPMVLGGIGVLCIALALAAFVAANWDAVPRAVKLIGIAVGVLASHGLAAWASASERKGLADLATAFATLVFICGMALVGQIFHLPSDWAGGAFLVCLGALAAAWITGSKASLMLAAVAAISWQTGRAEVGAGFALESLIGLGFVAVILAHPVLHPNRLSRWAATCLLLVTYGRWLVDATAGNDTLPDAAMFAIACLGFAGLAAVMVQLGQISDLVVKWSGYLPQRTYGRWLMLQALQDVGIALLAIIVVSVLLLQSEYSAFAFAQAITEFPVLLTLCLAALACAIGLLLSFKTGKARAFFLAIALMIASIVVPLAVDNIILSSALSLAALIALSLLGTLYNNSFWTLCGYAGLAVAVLWLLDVTVGSLLGQSVFFLIAGLVLLALAYGVTRMMRRSSARKTAAKGTAQEARS</sequence>
<reference evidence="3 4" key="1">
    <citation type="submission" date="2024-02" db="EMBL/GenBank/DDBJ databases">
        <title>Roseibium algae sp. nov., isolated from marine alga (Grateloupia sp.), showing potential in myo-inositol conversion.</title>
        <authorList>
            <person name="Wang Y."/>
        </authorList>
    </citation>
    <scope>NUCLEOTIDE SEQUENCE [LARGE SCALE GENOMIC DNA]</scope>
    <source>
        <strain evidence="3 4">H3510</strain>
    </source>
</reference>
<feature type="transmembrane region" description="Helical" evidence="1">
    <location>
        <begin position="74"/>
        <end position="93"/>
    </location>
</feature>
<feature type="transmembrane region" description="Helical" evidence="1">
    <location>
        <begin position="315"/>
        <end position="334"/>
    </location>
</feature>
<evidence type="ECO:0000259" key="2">
    <source>
        <dbReference type="Pfam" id="PF09925"/>
    </source>
</evidence>
<feature type="transmembrane region" description="Helical" evidence="1">
    <location>
        <begin position="341"/>
        <end position="357"/>
    </location>
</feature>
<dbReference type="Proteomes" id="UP001385499">
    <property type="component" value="Unassembled WGS sequence"/>
</dbReference>
<feature type="transmembrane region" description="Helical" evidence="1">
    <location>
        <begin position="174"/>
        <end position="192"/>
    </location>
</feature>
<gene>
    <name evidence="3" type="ORF">V6575_04085</name>
</gene>
<evidence type="ECO:0000313" key="4">
    <source>
        <dbReference type="Proteomes" id="UP001385499"/>
    </source>
</evidence>
<feature type="transmembrane region" description="Helical" evidence="1">
    <location>
        <begin position="416"/>
        <end position="433"/>
    </location>
</feature>
<dbReference type="InterPro" id="IPR018677">
    <property type="entry name" value="DUF2157"/>
</dbReference>
<keyword evidence="1" id="KW-1133">Transmembrane helix</keyword>
<feature type="transmembrane region" description="Helical" evidence="1">
    <location>
        <begin position="131"/>
        <end position="148"/>
    </location>
</feature>
<keyword evidence="4" id="KW-1185">Reference proteome</keyword>
<feature type="transmembrane region" description="Helical" evidence="1">
    <location>
        <begin position="231"/>
        <end position="252"/>
    </location>
</feature>
<evidence type="ECO:0000256" key="1">
    <source>
        <dbReference type="SAM" id="Phobius"/>
    </source>
</evidence>
<comment type="caution">
    <text evidence="3">The sequence shown here is derived from an EMBL/GenBank/DDBJ whole genome shotgun (WGS) entry which is preliminary data.</text>
</comment>
<dbReference type="Pfam" id="PF09925">
    <property type="entry name" value="DUF2157"/>
    <property type="match status" value="1"/>
</dbReference>